<dbReference type="AlphaFoldDB" id="A0A7Z8KR23"/>
<gene>
    <name evidence="3" type="ORF">FKV42_00450</name>
</gene>
<protein>
    <submittedName>
        <fullName evidence="3">IS1182 family transposase</fullName>
    </submittedName>
</protein>
<evidence type="ECO:0000259" key="2">
    <source>
        <dbReference type="Pfam" id="PF13751"/>
    </source>
</evidence>
<organism evidence="3 4">
    <name type="scientific">Methanolobus vulcani</name>
    <dbReference type="NCBI Taxonomy" id="38026"/>
    <lineage>
        <taxon>Archaea</taxon>
        <taxon>Methanobacteriati</taxon>
        <taxon>Methanobacteriota</taxon>
        <taxon>Stenosarchaea group</taxon>
        <taxon>Methanomicrobia</taxon>
        <taxon>Methanosarcinales</taxon>
        <taxon>Methanosarcinaceae</taxon>
        <taxon>Methanolobus</taxon>
    </lineage>
</organism>
<name>A0A7Z8KR23_9EURY</name>
<dbReference type="PANTHER" id="PTHR33408:SF2">
    <property type="entry name" value="TRANSPOSASE DDE DOMAIN-CONTAINING PROTEIN"/>
    <property type="match status" value="1"/>
</dbReference>
<feature type="domain" description="Transposase DDE" evidence="2">
    <location>
        <begin position="369"/>
        <end position="491"/>
    </location>
</feature>
<dbReference type="Proteomes" id="UP000319335">
    <property type="component" value="Unassembled WGS sequence"/>
</dbReference>
<dbReference type="OrthoDB" id="135676at2157"/>
<dbReference type="InterPro" id="IPR008490">
    <property type="entry name" value="Transposase_InsH_N"/>
</dbReference>
<evidence type="ECO:0000313" key="3">
    <source>
        <dbReference type="EMBL" id="TQD28928.1"/>
    </source>
</evidence>
<evidence type="ECO:0000259" key="1">
    <source>
        <dbReference type="Pfam" id="PF05598"/>
    </source>
</evidence>
<comment type="caution">
    <text evidence="3">The sequence shown here is derived from an EMBL/GenBank/DDBJ whole genome shotgun (WGS) entry which is preliminary data.</text>
</comment>
<reference evidence="3 4" key="1">
    <citation type="submission" date="2019-06" db="EMBL/GenBank/DDBJ databases">
        <title>Draft genome sequence of Methanolobus vulcani B1d.</title>
        <authorList>
            <person name="Creighbaum A.J."/>
            <person name="Ticak T."/>
            <person name="Hariraju D."/>
            <person name="Arivett B.A."/>
            <person name="Ferguson D.J.Jr."/>
        </authorList>
    </citation>
    <scope>NUCLEOTIDE SEQUENCE [LARGE SCALE GENOMIC DNA]</scope>
    <source>
        <strain evidence="3 4">B1d</strain>
    </source>
</reference>
<dbReference type="EMBL" id="VIAQ01000004">
    <property type="protein sequence ID" value="TQD28928.1"/>
    <property type="molecule type" value="Genomic_DNA"/>
</dbReference>
<dbReference type="Pfam" id="PF13751">
    <property type="entry name" value="DDE_Tnp_1_6"/>
    <property type="match status" value="1"/>
</dbReference>
<feature type="domain" description="Transposase InsH N-terminal" evidence="1">
    <location>
        <begin position="18"/>
        <end position="106"/>
    </location>
</feature>
<proteinExistence type="predicted"/>
<dbReference type="Pfam" id="PF05598">
    <property type="entry name" value="DUF772"/>
    <property type="match status" value="1"/>
</dbReference>
<accession>A0A7Z8KR23</accession>
<dbReference type="RefSeq" id="WP_154808287.1">
    <property type="nucleotide sequence ID" value="NZ_VIAQ01000004.1"/>
</dbReference>
<dbReference type="NCBIfam" id="NF033551">
    <property type="entry name" value="transpos_IS1182"/>
    <property type="match status" value="1"/>
</dbReference>
<dbReference type="PANTHER" id="PTHR33408">
    <property type="entry name" value="TRANSPOSASE"/>
    <property type="match status" value="1"/>
</dbReference>
<dbReference type="InterPro" id="IPR047629">
    <property type="entry name" value="IS1182_transpos"/>
</dbReference>
<evidence type="ECO:0000313" key="4">
    <source>
        <dbReference type="Proteomes" id="UP000319335"/>
    </source>
</evidence>
<dbReference type="InterPro" id="IPR025668">
    <property type="entry name" value="Tnp_DDE_dom"/>
</dbReference>
<sequence length="497" mass="57755">MVFIQSSKNQTWLLPPDIREIISSDHICYLVDSFVEELDFTDFELRYAGAGHPAYHPRILCKILIQAMIDGIRSSRAIARCARENVVYMYLAEKLIPDFRTISDFRMNNGSLIRNIFKNTIYAAREVGAVGLGQLSIDGSVVKAFASNNSTVTKNELGVIDDYIDQMLKEITITDELEDKQLHQCRGYDQLDSTSKSRVKSICKKYADKFQNSEQKKNLRCIKNLKKAKDESIIDNVEKFSLTDPESRFIKNKKGRIELGYNTQLTVDHKKGIIIANDVCQDRNDVHQLKPQLELVEQYCGQLKESTKICADSGYMSEKNIQLLMQKNLDPYIPERTDKNNIKKVQKRKNGSIIHASFFTYDEQRDVYVCPENQILKLYYEFYDKRRSLTRRVYKGISCRGCKSNQQCTNRKDKTRQLQVNCLSNDRKCLKEKMSTVEAQRIFEERKYTVEPVIGNYKQNLKFREFSTRGLNSVKNEFNLMCAAINLKKLWLHKECK</sequence>
<keyword evidence="4" id="KW-1185">Reference proteome</keyword>